<name>A0A0G1GSG1_9BACT</name>
<dbReference type="PANTHER" id="PTHR45436:SF5">
    <property type="entry name" value="SENSOR HISTIDINE KINASE TRCS"/>
    <property type="match status" value="1"/>
</dbReference>
<evidence type="ECO:0000256" key="9">
    <source>
        <dbReference type="ARBA" id="ARBA00023012"/>
    </source>
</evidence>
<dbReference type="PROSITE" id="PS50885">
    <property type="entry name" value="HAMP"/>
    <property type="match status" value="1"/>
</dbReference>
<dbReference type="AlphaFoldDB" id="A0A0G1GSG1"/>
<dbReference type="InterPro" id="IPR003661">
    <property type="entry name" value="HisK_dim/P_dom"/>
</dbReference>
<dbReference type="SUPFAM" id="SSF47384">
    <property type="entry name" value="Homodimeric domain of signal transducing histidine kinase"/>
    <property type="match status" value="1"/>
</dbReference>
<dbReference type="PANTHER" id="PTHR45436">
    <property type="entry name" value="SENSOR HISTIDINE KINASE YKOH"/>
    <property type="match status" value="1"/>
</dbReference>
<comment type="caution">
    <text evidence="14">The sequence shown here is derived from an EMBL/GenBank/DDBJ whole genome shotgun (WGS) entry which is preliminary data.</text>
</comment>
<keyword evidence="6 11" id="KW-0812">Transmembrane</keyword>
<dbReference type="GO" id="GO:0005886">
    <property type="term" value="C:plasma membrane"/>
    <property type="evidence" value="ECO:0007669"/>
    <property type="project" value="TreeGrafter"/>
</dbReference>
<feature type="transmembrane region" description="Helical" evidence="11">
    <location>
        <begin position="165"/>
        <end position="188"/>
    </location>
</feature>
<comment type="catalytic activity">
    <reaction evidence="1">
        <text>ATP + protein L-histidine = ADP + protein N-phospho-L-histidine.</text>
        <dbReference type="EC" id="2.7.13.3"/>
    </reaction>
</comment>
<comment type="subcellular location">
    <subcellularLocation>
        <location evidence="2">Membrane</location>
    </subcellularLocation>
</comment>
<feature type="domain" description="Histidine kinase" evidence="12">
    <location>
        <begin position="250"/>
        <end position="464"/>
    </location>
</feature>
<dbReference type="InterPro" id="IPR004358">
    <property type="entry name" value="Sig_transdc_His_kin-like_C"/>
</dbReference>
<evidence type="ECO:0000256" key="4">
    <source>
        <dbReference type="ARBA" id="ARBA00022553"/>
    </source>
</evidence>
<keyword evidence="9" id="KW-0902">Two-component regulatory system</keyword>
<feature type="transmembrane region" description="Helical" evidence="11">
    <location>
        <begin position="12"/>
        <end position="32"/>
    </location>
</feature>
<dbReference type="Gene3D" id="6.10.340.10">
    <property type="match status" value="1"/>
</dbReference>
<dbReference type="InterPro" id="IPR003594">
    <property type="entry name" value="HATPase_dom"/>
</dbReference>
<reference evidence="14 15" key="1">
    <citation type="journal article" date="2015" name="Nature">
        <title>rRNA introns, odd ribosomes, and small enigmatic genomes across a large radiation of phyla.</title>
        <authorList>
            <person name="Brown C.T."/>
            <person name="Hug L.A."/>
            <person name="Thomas B.C."/>
            <person name="Sharon I."/>
            <person name="Castelle C.J."/>
            <person name="Singh A."/>
            <person name="Wilkins M.J."/>
            <person name="Williams K.H."/>
            <person name="Banfield J.F."/>
        </authorList>
    </citation>
    <scope>NUCLEOTIDE SEQUENCE [LARGE SCALE GENOMIC DNA]</scope>
</reference>
<evidence type="ECO:0000313" key="14">
    <source>
        <dbReference type="EMBL" id="KKT37178.1"/>
    </source>
</evidence>
<dbReference type="Proteomes" id="UP000034617">
    <property type="component" value="Unassembled WGS sequence"/>
</dbReference>
<dbReference type="InterPro" id="IPR036890">
    <property type="entry name" value="HATPase_C_sf"/>
</dbReference>
<dbReference type="SUPFAM" id="SSF55874">
    <property type="entry name" value="ATPase domain of HSP90 chaperone/DNA topoisomerase II/histidine kinase"/>
    <property type="match status" value="1"/>
</dbReference>
<feature type="domain" description="HAMP" evidence="13">
    <location>
        <begin position="189"/>
        <end position="242"/>
    </location>
</feature>
<evidence type="ECO:0000256" key="7">
    <source>
        <dbReference type="ARBA" id="ARBA00022777"/>
    </source>
</evidence>
<dbReference type="EC" id="2.7.13.3" evidence="3"/>
<evidence type="ECO:0000259" key="13">
    <source>
        <dbReference type="PROSITE" id="PS50885"/>
    </source>
</evidence>
<dbReference type="CDD" id="cd00082">
    <property type="entry name" value="HisKA"/>
    <property type="match status" value="1"/>
</dbReference>
<dbReference type="GO" id="GO:0000155">
    <property type="term" value="F:phosphorelay sensor kinase activity"/>
    <property type="evidence" value="ECO:0007669"/>
    <property type="project" value="InterPro"/>
</dbReference>
<evidence type="ECO:0000256" key="11">
    <source>
        <dbReference type="SAM" id="Phobius"/>
    </source>
</evidence>
<dbReference type="SUPFAM" id="SSF158472">
    <property type="entry name" value="HAMP domain-like"/>
    <property type="match status" value="1"/>
</dbReference>
<dbReference type="InterPro" id="IPR005467">
    <property type="entry name" value="His_kinase_dom"/>
</dbReference>
<keyword evidence="7 14" id="KW-0418">Kinase</keyword>
<evidence type="ECO:0000256" key="3">
    <source>
        <dbReference type="ARBA" id="ARBA00012438"/>
    </source>
</evidence>
<dbReference type="Pfam" id="PF00672">
    <property type="entry name" value="HAMP"/>
    <property type="match status" value="1"/>
</dbReference>
<dbReference type="FunFam" id="3.30.565.10:FF:000006">
    <property type="entry name" value="Sensor histidine kinase WalK"/>
    <property type="match status" value="1"/>
</dbReference>
<protein>
    <recommendedName>
        <fullName evidence="3">histidine kinase</fullName>
        <ecNumber evidence="3">2.7.13.3</ecNumber>
    </recommendedName>
</protein>
<keyword evidence="5" id="KW-0808">Transferase</keyword>
<evidence type="ECO:0000256" key="2">
    <source>
        <dbReference type="ARBA" id="ARBA00004370"/>
    </source>
</evidence>
<dbReference type="EMBL" id="LCHM01000031">
    <property type="protein sequence ID" value="KKT37178.1"/>
    <property type="molecule type" value="Genomic_DNA"/>
</dbReference>
<dbReference type="PRINTS" id="PR00344">
    <property type="entry name" value="BCTRLSENSOR"/>
</dbReference>
<dbReference type="InterPro" id="IPR003660">
    <property type="entry name" value="HAMP_dom"/>
</dbReference>
<dbReference type="SMART" id="SM00388">
    <property type="entry name" value="HisKA"/>
    <property type="match status" value="1"/>
</dbReference>
<dbReference type="Gene3D" id="3.30.565.10">
    <property type="entry name" value="Histidine kinase-like ATPase, C-terminal domain"/>
    <property type="match status" value="1"/>
</dbReference>
<keyword evidence="10 11" id="KW-0472">Membrane</keyword>
<evidence type="ECO:0000256" key="1">
    <source>
        <dbReference type="ARBA" id="ARBA00000085"/>
    </source>
</evidence>
<keyword evidence="4" id="KW-0597">Phosphoprotein</keyword>
<evidence type="ECO:0000256" key="6">
    <source>
        <dbReference type="ARBA" id="ARBA00022692"/>
    </source>
</evidence>
<dbReference type="InterPro" id="IPR050428">
    <property type="entry name" value="TCS_sensor_his_kinase"/>
</dbReference>
<dbReference type="CDD" id="cd06225">
    <property type="entry name" value="HAMP"/>
    <property type="match status" value="1"/>
</dbReference>
<dbReference type="SMART" id="SM00304">
    <property type="entry name" value="HAMP"/>
    <property type="match status" value="1"/>
</dbReference>
<organism evidence="14 15">
    <name type="scientific">Candidatus Gottesmanbacteria bacterium GW2011_GWB1_44_11c</name>
    <dbReference type="NCBI Taxonomy" id="1618447"/>
    <lineage>
        <taxon>Bacteria</taxon>
        <taxon>Candidatus Gottesmaniibacteriota</taxon>
    </lineage>
</organism>
<dbReference type="Gene3D" id="1.10.287.130">
    <property type="match status" value="1"/>
</dbReference>
<dbReference type="CDD" id="cd00075">
    <property type="entry name" value="HATPase"/>
    <property type="match status" value="1"/>
</dbReference>
<evidence type="ECO:0000259" key="12">
    <source>
        <dbReference type="PROSITE" id="PS50109"/>
    </source>
</evidence>
<dbReference type="Pfam" id="PF00512">
    <property type="entry name" value="HisKA"/>
    <property type="match status" value="1"/>
</dbReference>
<evidence type="ECO:0000256" key="10">
    <source>
        <dbReference type="ARBA" id="ARBA00023136"/>
    </source>
</evidence>
<evidence type="ECO:0000313" key="15">
    <source>
        <dbReference type="Proteomes" id="UP000034617"/>
    </source>
</evidence>
<dbReference type="SMART" id="SM00387">
    <property type="entry name" value="HATPase_c"/>
    <property type="match status" value="1"/>
</dbReference>
<dbReference type="PROSITE" id="PS50109">
    <property type="entry name" value="HIS_KIN"/>
    <property type="match status" value="1"/>
</dbReference>
<dbReference type="Pfam" id="PF02518">
    <property type="entry name" value="HATPase_c"/>
    <property type="match status" value="1"/>
</dbReference>
<accession>A0A0G1GSG1</accession>
<evidence type="ECO:0000256" key="8">
    <source>
        <dbReference type="ARBA" id="ARBA00022989"/>
    </source>
</evidence>
<dbReference type="InterPro" id="IPR036097">
    <property type="entry name" value="HisK_dim/P_sf"/>
</dbReference>
<proteinExistence type="predicted"/>
<keyword evidence="8 11" id="KW-1133">Transmembrane helix</keyword>
<evidence type="ECO:0000256" key="5">
    <source>
        <dbReference type="ARBA" id="ARBA00022679"/>
    </source>
</evidence>
<gene>
    <name evidence="14" type="ORF">UW22_C0031G0004</name>
</gene>
<sequence length="466" mass="51625">MNTKSLRFRLTAIYSSTLIFSLVILFASFYWVTKRELYNHTDTALRSHGNRIINILTQEQFLINKQMSSQLLTDVFNETPGMLAFVTDNQGNVLTVSQQVGNIDDVIEKLFTQVKTSKDSVFVNQSVGSLSMRFVLIPMISNGSLRDVIIIGHPIDVIDKSLGSLYGSLTLVFFSFVIPTVLGGYILAGSAMHPVEEISKEMAKISSENLKRRVNIPQTHDEIANLARTCNGLLDRLEEAFTRERQFIGDIAHELKTPLATLKGAIEVAKTKKRTIGEYQRVLEELLVDADRLSQTLTNVLDLAWSKSDTYENLKDTTNVTEVMHELTEVAQKLVYVKHISVNAHIEKHLVIRGKKDKLFRAMLNIIDNAVKYTKTNGTITLSLRSHTDQAIVAIKDTGIGIARADLTHIFDRYYRGSKTDTTAGSGLGLSIAHAVITSSGGTIGVKSSIGRGTTFTVVFPLESAS</sequence>